<dbReference type="Gene3D" id="2.170.270.10">
    <property type="entry name" value="SET domain"/>
    <property type="match status" value="1"/>
</dbReference>
<dbReference type="RefSeq" id="XP_046057284.1">
    <property type="nucleotide sequence ID" value="XM_046191396.1"/>
</dbReference>
<reference evidence="3" key="1">
    <citation type="journal article" date="2021" name="Nat. Commun.">
        <title>Genetic determinants of endophytism in the Arabidopsis root mycobiome.</title>
        <authorList>
            <person name="Mesny F."/>
            <person name="Miyauchi S."/>
            <person name="Thiergart T."/>
            <person name="Pickel B."/>
            <person name="Atanasova L."/>
            <person name="Karlsson M."/>
            <person name="Huettel B."/>
            <person name="Barry K.W."/>
            <person name="Haridas S."/>
            <person name="Chen C."/>
            <person name="Bauer D."/>
            <person name="Andreopoulos W."/>
            <person name="Pangilinan J."/>
            <person name="LaButti K."/>
            <person name="Riley R."/>
            <person name="Lipzen A."/>
            <person name="Clum A."/>
            <person name="Drula E."/>
            <person name="Henrissat B."/>
            <person name="Kohler A."/>
            <person name="Grigoriev I.V."/>
            <person name="Martin F.M."/>
            <person name="Hacquard S."/>
        </authorList>
    </citation>
    <scope>NUCLEOTIDE SEQUENCE</scope>
    <source>
        <strain evidence="3">MPI-CAGE-AT-0023</strain>
    </source>
</reference>
<feature type="compositionally biased region" description="Basic and acidic residues" evidence="1">
    <location>
        <begin position="70"/>
        <end position="89"/>
    </location>
</feature>
<dbReference type="PANTHER" id="PTHR47332">
    <property type="entry name" value="SET DOMAIN-CONTAINING PROTEIN 5"/>
    <property type="match status" value="1"/>
</dbReference>
<comment type="caution">
    <text evidence="3">The sequence shown here is derived from an EMBL/GenBank/DDBJ whole genome shotgun (WGS) entry which is preliminary data.</text>
</comment>
<dbReference type="SUPFAM" id="SSF82199">
    <property type="entry name" value="SET domain"/>
    <property type="match status" value="1"/>
</dbReference>
<feature type="compositionally biased region" description="Basic and acidic residues" evidence="1">
    <location>
        <begin position="45"/>
        <end position="63"/>
    </location>
</feature>
<dbReference type="InterPro" id="IPR053185">
    <property type="entry name" value="SET_domain_protein"/>
</dbReference>
<dbReference type="PROSITE" id="PS50280">
    <property type="entry name" value="SET"/>
    <property type="match status" value="1"/>
</dbReference>
<evidence type="ECO:0000256" key="1">
    <source>
        <dbReference type="SAM" id="MobiDB-lite"/>
    </source>
</evidence>
<evidence type="ECO:0000313" key="4">
    <source>
        <dbReference type="Proteomes" id="UP000720189"/>
    </source>
</evidence>
<organism evidence="3 4">
    <name type="scientific">Fusarium redolens</name>
    <dbReference type="NCBI Taxonomy" id="48865"/>
    <lineage>
        <taxon>Eukaryota</taxon>
        <taxon>Fungi</taxon>
        <taxon>Dikarya</taxon>
        <taxon>Ascomycota</taxon>
        <taxon>Pezizomycotina</taxon>
        <taxon>Sordariomycetes</taxon>
        <taxon>Hypocreomycetidae</taxon>
        <taxon>Hypocreales</taxon>
        <taxon>Nectriaceae</taxon>
        <taxon>Fusarium</taxon>
        <taxon>Fusarium redolens species complex</taxon>
    </lineage>
</organism>
<dbReference type="PANTHER" id="PTHR47332:SF2">
    <property type="entry name" value="SET-6"/>
    <property type="match status" value="1"/>
</dbReference>
<dbReference type="OrthoDB" id="3180714at2759"/>
<gene>
    <name evidence="3" type="ORF">BKA55DRAFT_551943</name>
</gene>
<feature type="domain" description="SET" evidence="2">
    <location>
        <begin position="182"/>
        <end position="318"/>
    </location>
</feature>
<dbReference type="AlphaFoldDB" id="A0A9P9R8Q8"/>
<protein>
    <recommendedName>
        <fullName evidence="2">SET domain-containing protein</fullName>
    </recommendedName>
</protein>
<dbReference type="InterPro" id="IPR046341">
    <property type="entry name" value="SET_dom_sf"/>
</dbReference>
<dbReference type="Pfam" id="PF00856">
    <property type="entry name" value="SET"/>
    <property type="match status" value="1"/>
</dbReference>
<keyword evidence="4" id="KW-1185">Reference proteome</keyword>
<dbReference type="InterPro" id="IPR001214">
    <property type="entry name" value="SET_dom"/>
</dbReference>
<evidence type="ECO:0000313" key="3">
    <source>
        <dbReference type="EMBL" id="KAH7270516.1"/>
    </source>
</evidence>
<dbReference type="SMART" id="SM00317">
    <property type="entry name" value="SET"/>
    <property type="match status" value="1"/>
</dbReference>
<name>A0A9P9R8Q8_FUSRE</name>
<dbReference type="CDD" id="cd20071">
    <property type="entry name" value="SET_SMYD"/>
    <property type="match status" value="1"/>
</dbReference>
<dbReference type="EMBL" id="JAGMUX010000001">
    <property type="protein sequence ID" value="KAH7270516.1"/>
    <property type="molecule type" value="Genomic_DNA"/>
</dbReference>
<dbReference type="GeneID" id="70221350"/>
<proteinExistence type="predicted"/>
<evidence type="ECO:0000259" key="2">
    <source>
        <dbReference type="PROSITE" id="PS50280"/>
    </source>
</evidence>
<dbReference type="Proteomes" id="UP000720189">
    <property type="component" value="Unassembled WGS sequence"/>
</dbReference>
<accession>A0A9P9R8Q8</accession>
<feature type="region of interest" description="Disordered" evidence="1">
    <location>
        <begin position="42"/>
        <end position="121"/>
    </location>
</feature>
<sequence>MDDNRSQPPDEPVLIPSLASLSIEDIPTLDLQIKLELDQGSDVTKACDDKETEITEVQPKEDILSESIPDEVHLSRGDETLQDHGREPFDDIATEYGDTSGSEPDFASSSEFDFGSDDEDGETTDDLIRYVTAHRDEPFEYVHRFPPLEPLESIENPEHTTMEPAGLPLTPSPTTDVLFQNDYFIVKRSLIAGWGAFAAKDLKFEDNILVERPLFTADNNTLYKEFDKLDQASQEIALGLHANSYCKFQNIKAVWTTNCFSTGVLDEAGLFPVASRFNHTCHPGQNVAYHYNKAEKVLEMKVKADVIKEGEELTISYGFRLTPADLFYRYGFRCRCGGCSGWTEEDEKGMW</sequence>